<dbReference type="AlphaFoldDB" id="A0AA40FWJ6"/>
<name>A0AA40FWJ6_9HYME</name>
<feature type="compositionally biased region" description="Basic and acidic residues" evidence="1">
    <location>
        <begin position="1"/>
        <end position="29"/>
    </location>
</feature>
<dbReference type="Proteomes" id="UP001177670">
    <property type="component" value="Unassembled WGS sequence"/>
</dbReference>
<proteinExistence type="predicted"/>
<evidence type="ECO:0000256" key="1">
    <source>
        <dbReference type="SAM" id="MobiDB-lite"/>
    </source>
</evidence>
<feature type="region of interest" description="Disordered" evidence="1">
    <location>
        <begin position="1"/>
        <end position="57"/>
    </location>
</feature>
<sequence length="57" mass="6696">MKPGERAADEKQENEERKEWNKDDSDARTYARNQAARLRPAVEERQTNTARGKVTHR</sequence>
<evidence type="ECO:0000313" key="3">
    <source>
        <dbReference type="Proteomes" id="UP001177670"/>
    </source>
</evidence>
<reference evidence="2" key="1">
    <citation type="submission" date="2021-10" db="EMBL/GenBank/DDBJ databases">
        <title>Melipona bicolor Genome sequencing and assembly.</title>
        <authorList>
            <person name="Araujo N.S."/>
            <person name="Arias M.C."/>
        </authorList>
    </citation>
    <scope>NUCLEOTIDE SEQUENCE</scope>
    <source>
        <strain evidence="2">USP_2M_L1-L4_2017</strain>
        <tissue evidence="2">Whole body</tissue>
    </source>
</reference>
<protein>
    <submittedName>
        <fullName evidence="2">Uncharacterized protein</fullName>
    </submittedName>
</protein>
<evidence type="ECO:0000313" key="2">
    <source>
        <dbReference type="EMBL" id="KAK1126374.1"/>
    </source>
</evidence>
<gene>
    <name evidence="2" type="ORF">K0M31_005012</name>
</gene>
<accession>A0AA40FWJ6</accession>
<comment type="caution">
    <text evidence="2">The sequence shown here is derived from an EMBL/GenBank/DDBJ whole genome shotgun (WGS) entry which is preliminary data.</text>
</comment>
<keyword evidence="3" id="KW-1185">Reference proteome</keyword>
<organism evidence="2 3">
    <name type="scientific">Melipona bicolor</name>
    <dbReference type="NCBI Taxonomy" id="60889"/>
    <lineage>
        <taxon>Eukaryota</taxon>
        <taxon>Metazoa</taxon>
        <taxon>Ecdysozoa</taxon>
        <taxon>Arthropoda</taxon>
        <taxon>Hexapoda</taxon>
        <taxon>Insecta</taxon>
        <taxon>Pterygota</taxon>
        <taxon>Neoptera</taxon>
        <taxon>Endopterygota</taxon>
        <taxon>Hymenoptera</taxon>
        <taxon>Apocrita</taxon>
        <taxon>Aculeata</taxon>
        <taxon>Apoidea</taxon>
        <taxon>Anthophila</taxon>
        <taxon>Apidae</taxon>
        <taxon>Melipona</taxon>
    </lineage>
</organism>
<dbReference type="EMBL" id="JAHYIQ010000014">
    <property type="protein sequence ID" value="KAK1126374.1"/>
    <property type="molecule type" value="Genomic_DNA"/>
</dbReference>